<dbReference type="InterPro" id="IPR013209">
    <property type="entry name" value="LNS2"/>
</dbReference>
<gene>
    <name evidence="3" type="ORF">PSAL00342_LOCUS6621</name>
</gene>
<dbReference type="InterPro" id="IPR031703">
    <property type="entry name" value="Lipin_mid"/>
</dbReference>
<protein>
    <recommendedName>
        <fullName evidence="2">LNS2/PITP domain-containing protein</fullName>
    </recommendedName>
</protein>
<dbReference type="PANTHER" id="PTHR12181">
    <property type="entry name" value="LIPIN"/>
    <property type="match status" value="1"/>
</dbReference>
<organism evidence="3">
    <name type="scientific">Picocystis salinarum</name>
    <dbReference type="NCBI Taxonomy" id="88271"/>
    <lineage>
        <taxon>Eukaryota</taxon>
        <taxon>Viridiplantae</taxon>
        <taxon>Chlorophyta</taxon>
        <taxon>Picocystophyceae</taxon>
        <taxon>Picocystales</taxon>
        <taxon>Picocystaceae</taxon>
        <taxon>Picocystis</taxon>
    </lineage>
</organism>
<reference evidence="3" key="1">
    <citation type="submission" date="2021-01" db="EMBL/GenBank/DDBJ databases">
        <authorList>
            <person name="Corre E."/>
            <person name="Pelletier E."/>
            <person name="Niang G."/>
            <person name="Scheremetjew M."/>
            <person name="Finn R."/>
            <person name="Kale V."/>
            <person name="Holt S."/>
            <person name="Cochrane G."/>
            <person name="Meng A."/>
            <person name="Brown T."/>
            <person name="Cohen L."/>
        </authorList>
    </citation>
    <scope>NUCLEOTIDE SEQUENCE</scope>
    <source>
        <strain evidence="3">CCMP1897</strain>
    </source>
</reference>
<dbReference type="InterPro" id="IPR031315">
    <property type="entry name" value="LNS2/PITP"/>
</dbReference>
<proteinExistence type="predicted"/>
<feature type="domain" description="LNS2/PITP" evidence="2">
    <location>
        <begin position="501"/>
        <end position="657"/>
    </location>
</feature>
<dbReference type="EMBL" id="HBIS01007424">
    <property type="protein sequence ID" value="CAE0612722.1"/>
    <property type="molecule type" value="Transcribed_RNA"/>
</dbReference>
<dbReference type="InterPro" id="IPR036412">
    <property type="entry name" value="HAD-like_sf"/>
</dbReference>
<accession>A0A7S3XFC2</accession>
<dbReference type="SUPFAM" id="SSF56784">
    <property type="entry name" value="HAD-like"/>
    <property type="match status" value="1"/>
</dbReference>
<sequence>MDPTRGRNESEEEEARMLDEWIRIQDEEIAMELDAYEAMEEMDGILSPTSGYSSGEEPPYATAAHAGPISQAEANAVLEATKQSDANETLNAAVSPRAAAGQRALQQAGERQADGTLVTSTTCQPVEWESMGERADGKAENRQLPEQVQLDLVVLEGICKVNLWVVPSKEVSTGTACSRKQNANRIAPKGLFEEPRKSKAAHRLFYEQDTIPEDSIASMVDGGESVSSSPRDGAGRGSEENNSTQNHEVEGIGAIKTTGDGGNDKEAVEPVTPSKNVVVQVDWKEFAATGLELSMCGHLLERTLEEDAINSIFSEHILLESAFKENSESILESPNLVCRIQGQIVPFQMLLPAIIGGLAYNLPVSIPSDLRPDLPAASVGQALVISKEQQKSEGWSKIFWPFNRNSSARGKQKKEAVEEIAKSNEIEAGKVEGQQIVLKPRNLFQGNSHRYRRSLTPTSEQLASMGLQDGRNLITFTFKTSMWGIQQVQCYLYLINWDSKLVVTDVDGTITKSDMLGHLMPIVGKDWSHSGVANLFTNIKENGYVVVYLSSRSIGQASRTRDYLMNVIQDGEYLPYGPVLISPDGIFPSLYREVVLKRPHEFKINCLQNVKSLFPDDWSPFYAGFGNRPTDQLSYESVGIPRVRIFTINSKSEVVSAASTVKGAAWSSFTSINTFVDQMFPCMLGEKGLHEEFGDVNFWRVPVMELGEEDIETTENEQGARALVQKEGTPKAPLQSPDKKNLQPEKAPAAEGKQMDRAFISAED</sequence>
<dbReference type="Pfam" id="PF08235">
    <property type="entry name" value="LNS2"/>
    <property type="match status" value="1"/>
</dbReference>
<feature type="region of interest" description="Disordered" evidence="1">
    <location>
        <begin position="212"/>
        <end position="271"/>
    </location>
</feature>
<name>A0A7S3XFC2_9CHLO</name>
<evidence type="ECO:0000259" key="2">
    <source>
        <dbReference type="SMART" id="SM00775"/>
    </source>
</evidence>
<feature type="region of interest" description="Disordered" evidence="1">
    <location>
        <begin position="724"/>
        <end position="764"/>
    </location>
</feature>
<dbReference type="InterPro" id="IPR026058">
    <property type="entry name" value="LIPIN"/>
</dbReference>
<dbReference type="AlphaFoldDB" id="A0A7S3XFC2"/>
<dbReference type="GO" id="GO:0008195">
    <property type="term" value="F:phosphatidate phosphatase activity"/>
    <property type="evidence" value="ECO:0007669"/>
    <property type="project" value="TreeGrafter"/>
</dbReference>
<dbReference type="Pfam" id="PF16876">
    <property type="entry name" value="Lipin_mid"/>
    <property type="match status" value="1"/>
</dbReference>
<evidence type="ECO:0000256" key="1">
    <source>
        <dbReference type="SAM" id="MobiDB-lite"/>
    </source>
</evidence>
<evidence type="ECO:0000313" key="3">
    <source>
        <dbReference type="EMBL" id="CAE0612722.1"/>
    </source>
</evidence>
<dbReference type="SMART" id="SM00775">
    <property type="entry name" value="LNS2"/>
    <property type="match status" value="1"/>
</dbReference>
<dbReference type="PANTHER" id="PTHR12181:SF12">
    <property type="entry name" value="PHOSPHATIDATE PHOSPHATASE"/>
    <property type="match status" value="1"/>
</dbReference>